<name>A0ABR2FDA5_9ROSI</name>
<dbReference type="InterPro" id="IPR002812">
    <property type="entry name" value="DHQS"/>
</dbReference>
<evidence type="ECO:0000313" key="2">
    <source>
        <dbReference type="Proteomes" id="UP001472677"/>
    </source>
</evidence>
<accession>A0ABR2FDA5</accession>
<organism evidence="1 2">
    <name type="scientific">Hibiscus sabdariffa</name>
    <name type="common">roselle</name>
    <dbReference type="NCBI Taxonomy" id="183260"/>
    <lineage>
        <taxon>Eukaryota</taxon>
        <taxon>Viridiplantae</taxon>
        <taxon>Streptophyta</taxon>
        <taxon>Embryophyta</taxon>
        <taxon>Tracheophyta</taxon>
        <taxon>Spermatophyta</taxon>
        <taxon>Magnoliopsida</taxon>
        <taxon>eudicotyledons</taxon>
        <taxon>Gunneridae</taxon>
        <taxon>Pentapetalae</taxon>
        <taxon>rosids</taxon>
        <taxon>malvids</taxon>
        <taxon>Malvales</taxon>
        <taxon>Malvaceae</taxon>
        <taxon>Malvoideae</taxon>
        <taxon>Hibiscus</taxon>
    </lineage>
</organism>
<dbReference type="EMBL" id="JBBPBM010000006">
    <property type="protein sequence ID" value="KAK8578850.1"/>
    <property type="molecule type" value="Genomic_DNA"/>
</dbReference>
<sequence length="269" mass="31040">MDPLIRFICKGEYRPSLRRFRQGKRKESKLGNDLNSPASVDVPKHIVIVMDGLKEFTTQLLEWVLENISARGHIITLLGFMPWLNIPLSSKTWQDVWMLEFEHLSLIKERNECKNEAKYLKLQAVLELCRDHGVLDLNSSLCFSFSFTCTVYDNNCIQQVTLQKEIVMGYPLPLLVVERIISHRATWVVFDNDRYLRKNTAYFANKIPCNTVMMSEKGEMDMIKGRPMIDNGDNTPGESPASVPTPLLICSEPLRRILEEQELQLYDAD</sequence>
<dbReference type="Proteomes" id="UP001472677">
    <property type="component" value="Unassembled WGS sequence"/>
</dbReference>
<gene>
    <name evidence="1" type="ORF">V6N12_069194</name>
</gene>
<dbReference type="PANTHER" id="PTHR33563">
    <property type="match status" value="1"/>
</dbReference>
<keyword evidence="2" id="KW-1185">Reference proteome</keyword>
<proteinExistence type="predicted"/>
<evidence type="ECO:0000313" key="1">
    <source>
        <dbReference type="EMBL" id="KAK8578850.1"/>
    </source>
</evidence>
<protein>
    <submittedName>
        <fullName evidence="1">Uncharacterized protein</fullName>
    </submittedName>
</protein>
<dbReference type="PANTHER" id="PTHR33563:SF9">
    <property type="entry name" value="USPA DOMAIN-CONTAINING PROTEIN"/>
    <property type="match status" value="1"/>
</dbReference>
<reference evidence="1 2" key="1">
    <citation type="journal article" date="2024" name="G3 (Bethesda)">
        <title>Genome assembly of Hibiscus sabdariffa L. provides insights into metabolisms of medicinal natural products.</title>
        <authorList>
            <person name="Kim T."/>
        </authorList>
    </citation>
    <scope>NUCLEOTIDE SEQUENCE [LARGE SCALE GENOMIC DNA]</scope>
    <source>
        <strain evidence="1">TK-2024</strain>
        <tissue evidence="1">Old leaves</tissue>
    </source>
</reference>
<comment type="caution">
    <text evidence="1">The sequence shown here is derived from an EMBL/GenBank/DDBJ whole genome shotgun (WGS) entry which is preliminary data.</text>
</comment>